<reference evidence="1 2" key="1">
    <citation type="submission" date="2021-06" db="EMBL/GenBank/DDBJ databases">
        <authorList>
            <person name="Kallberg Y."/>
            <person name="Tangrot J."/>
            <person name="Rosling A."/>
        </authorList>
    </citation>
    <scope>NUCLEOTIDE SEQUENCE [LARGE SCALE GENOMIC DNA]</scope>
    <source>
        <strain evidence="1 2">120-4 pot B 10/14</strain>
    </source>
</reference>
<keyword evidence="2" id="KW-1185">Reference proteome</keyword>
<accession>A0ABN7V0D6</accession>
<protein>
    <submittedName>
        <fullName evidence="1">28098_t:CDS:1</fullName>
    </submittedName>
</protein>
<organism evidence="1 2">
    <name type="scientific">Gigaspora margarita</name>
    <dbReference type="NCBI Taxonomy" id="4874"/>
    <lineage>
        <taxon>Eukaryota</taxon>
        <taxon>Fungi</taxon>
        <taxon>Fungi incertae sedis</taxon>
        <taxon>Mucoromycota</taxon>
        <taxon>Glomeromycotina</taxon>
        <taxon>Glomeromycetes</taxon>
        <taxon>Diversisporales</taxon>
        <taxon>Gigasporaceae</taxon>
        <taxon>Gigaspora</taxon>
    </lineage>
</organism>
<sequence>MSRWNRESNKNTIWRIFKPNSKKQQELKNLLANSNEIWISKENEPVVMDCQNQIQSQLVQVQTSGTNTLYMKTYYSMTNLETHCTSLSNSSYLKQSTIEIDSNTNKEFSHRDSVYFSQKEMVVTQVQQNNSMLTINQQEKFSDLDNNKTNTHITDFETLLQEKKDQEVSIQNSN</sequence>
<evidence type="ECO:0000313" key="1">
    <source>
        <dbReference type="EMBL" id="CAG8711040.1"/>
    </source>
</evidence>
<proteinExistence type="predicted"/>
<comment type="caution">
    <text evidence="1">The sequence shown here is derived from an EMBL/GenBank/DDBJ whole genome shotgun (WGS) entry which is preliminary data.</text>
</comment>
<evidence type="ECO:0000313" key="2">
    <source>
        <dbReference type="Proteomes" id="UP000789901"/>
    </source>
</evidence>
<dbReference type="Proteomes" id="UP000789901">
    <property type="component" value="Unassembled WGS sequence"/>
</dbReference>
<feature type="non-terminal residue" evidence="1">
    <location>
        <position position="174"/>
    </location>
</feature>
<dbReference type="EMBL" id="CAJVQB010007903">
    <property type="protein sequence ID" value="CAG8711040.1"/>
    <property type="molecule type" value="Genomic_DNA"/>
</dbReference>
<name>A0ABN7V0D6_GIGMA</name>
<gene>
    <name evidence="1" type="ORF">GMARGA_LOCUS12753</name>
</gene>